<dbReference type="Proteomes" id="UP000194632">
    <property type="component" value="Unassembled WGS sequence"/>
</dbReference>
<name>A0A243QCU4_9ACTN</name>
<accession>A0A243QCU4</accession>
<evidence type="ECO:0000313" key="3">
    <source>
        <dbReference type="Proteomes" id="UP000194632"/>
    </source>
</evidence>
<organism evidence="2 3">
    <name type="scientific">Gordonia lacunae</name>
    <dbReference type="NCBI Taxonomy" id="417102"/>
    <lineage>
        <taxon>Bacteria</taxon>
        <taxon>Bacillati</taxon>
        <taxon>Actinomycetota</taxon>
        <taxon>Actinomycetes</taxon>
        <taxon>Mycobacteriales</taxon>
        <taxon>Gordoniaceae</taxon>
        <taxon>Gordonia</taxon>
    </lineage>
</organism>
<keyword evidence="3" id="KW-1185">Reference proteome</keyword>
<comment type="caution">
    <text evidence="2">The sequence shown here is derived from an EMBL/GenBank/DDBJ whole genome shotgun (WGS) entry which is preliminary data.</text>
</comment>
<protein>
    <recommendedName>
        <fullName evidence="4">DUF3558 domain-containing protein</fullName>
    </recommendedName>
</protein>
<feature type="region of interest" description="Disordered" evidence="1">
    <location>
        <begin position="25"/>
        <end position="53"/>
    </location>
</feature>
<gene>
    <name evidence="2" type="ORF">CA982_08480</name>
</gene>
<dbReference type="Pfam" id="PF12079">
    <property type="entry name" value="DUF3558"/>
    <property type="match status" value="1"/>
</dbReference>
<evidence type="ECO:0000313" key="2">
    <source>
        <dbReference type="EMBL" id="OUC79509.1"/>
    </source>
</evidence>
<dbReference type="EMBL" id="NGFO01000007">
    <property type="protein sequence ID" value="OUC79509.1"/>
    <property type="molecule type" value="Genomic_DNA"/>
</dbReference>
<evidence type="ECO:0000256" key="1">
    <source>
        <dbReference type="SAM" id="MobiDB-lite"/>
    </source>
</evidence>
<dbReference type="AlphaFoldDB" id="A0A243QCU4"/>
<dbReference type="InterPro" id="IPR024520">
    <property type="entry name" value="DUF3558"/>
</dbReference>
<evidence type="ECO:0008006" key="4">
    <source>
        <dbReference type="Google" id="ProtNLM"/>
    </source>
</evidence>
<reference evidence="2 3" key="1">
    <citation type="submission" date="2017-05" db="EMBL/GenBank/DDBJ databases">
        <title>Biotechnological potential of actinobacteria isolated from South African environments.</title>
        <authorList>
            <person name="Le Roes-Hill M."/>
            <person name="Prins A."/>
            <person name="Durrell K.A."/>
        </authorList>
    </citation>
    <scope>NUCLEOTIDE SEQUENCE [LARGE SCALE GENOMIC DNA]</scope>
    <source>
        <strain evidence="2">BS2</strain>
    </source>
</reference>
<proteinExistence type="predicted"/>
<sequence length="209" mass="22244">MSCLLAAVMIGSALVGCSTTGTPIPEPEAASKHTSTTPAVRQTDDAGRGLPFRTEFPNRWNVNNNGSSYEPCTQVSDDVLNRFGLIAASVSDVAGSDFQTARGCRWKYHDDNSSYISQFVGNILRPEEGLTGHKALTSPGKSWLPDRSINGRRVLASSIGTGDCSVHVRSGDAVVVTSVTRFDLEPPPVAEICATASDFLRATLDEIPS</sequence>